<feature type="transmembrane region" description="Helical" evidence="12">
    <location>
        <begin position="568"/>
        <end position="590"/>
    </location>
</feature>
<feature type="transmembrane region" description="Helical" evidence="12">
    <location>
        <begin position="533"/>
        <end position="556"/>
    </location>
</feature>
<feature type="domain" description="Citrate transporter-like" evidence="13">
    <location>
        <begin position="137"/>
        <end position="540"/>
    </location>
</feature>
<evidence type="ECO:0000256" key="10">
    <source>
        <dbReference type="ARBA" id="ARBA00025753"/>
    </source>
</evidence>
<dbReference type="PANTHER" id="PTHR43269:SF2">
    <property type="entry name" value="SODIUM_PROTON ANTIPORTER 1-RELATED"/>
    <property type="match status" value="1"/>
</dbReference>
<evidence type="ECO:0000256" key="9">
    <source>
        <dbReference type="ARBA" id="ARBA00023201"/>
    </source>
</evidence>
<dbReference type="GO" id="GO:0015297">
    <property type="term" value="F:antiporter activity"/>
    <property type="evidence" value="ECO:0007669"/>
    <property type="project" value="UniProtKB-KW"/>
</dbReference>
<evidence type="ECO:0000256" key="6">
    <source>
        <dbReference type="ARBA" id="ARBA00023053"/>
    </source>
</evidence>
<organism evidence="14">
    <name type="scientific">Noctiluca scintillans</name>
    <name type="common">Sea sparkle</name>
    <name type="synonym">Red tide dinoflagellate</name>
    <dbReference type="NCBI Taxonomy" id="2966"/>
    <lineage>
        <taxon>Eukaryota</taxon>
        <taxon>Sar</taxon>
        <taxon>Alveolata</taxon>
        <taxon>Dinophyceae</taxon>
        <taxon>Noctilucales</taxon>
        <taxon>Noctilucaceae</taxon>
        <taxon>Noctiluca</taxon>
    </lineage>
</organism>
<comment type="subcellular location">
    <subcellularLocation>
        <location evidence="1">Membrane</location>
        <topology evidence="1">Multi-pass membrane protein</topology>
    </subcellularLocation>
</comment>
<protein>
    <recommendedName>
        <fullName evidence="13">Citrate transporter-like domain-containing protein</fullName>
    </recommendedName>
</protein>
<evidence type="ECO:0000256" key="2">
    <source>
        <dbReference type="ARBA" id="ARBA00022448"/>
    </source>
</evidence>
<dbReference type="GO" id="GO:0016020">
    <property type="term" value="C:membrane"/>
    <property type="evidence" value="ECO:0007669"/>
    <property type="project" value="UniProtKB-SubCell"/>
</dbReference>
<dbReference type="EMBL" id="HBFQ01017818">
    <property type="protein sequence ID" value="CAD8838092.1"/>
    <property type="molecule type" value="Transcribed_RNA"/>
</dbReference>
<dbReference type="GO" id="GO:0006814">
    <property type="term" value="P:sodium ion transport"/>
    <property type="evidence" value="ECO:0007669"/>
    <property type="project" value="UniProtKB-KW"/>
</dbReference>
<keyword evidence="7" id="KW-0406">Ion transport</keyword>
<evidence type="ECO:0000313" key="14">
    <source>
        <dbReference type="EMBL" id="CAD8838092.1"/>
    </source>
</evidence>
<evidence type="ECO:0000256" key="12">
    <source>
        <dbReference type="SAM" id="Phobius"/>
    </source>
</evidence>
<keyword evidence="2" id="KW-0813">Transport</keyword>
<feature type="transmembrane region" description="Helical" evidence="12">
    <location>
        <begin position="367"/>
        <end position="386"/>
    </location>
</feature>
<dbReference type="InterPro" id="IPR004680">
    <property type="entry name" value="Cit_transptr-like_dom"/>
</dbReference>
<comment type="similarity">
    <text evidence="10">Belongs to the NhaD Na(+)/H(+) (TC 2.A.62) antiporter family.</text>
</comment>
<gene>
    <name evidence="14" type="ORF">NSCI0253_LOCUS12440</name>
</gene>
<feature type="transmembrane region" description="Helical" evidence="12">
    <location>
        <begin position="392"/>
        <end position="413"/>
    </location>
</feature>
<evidence type="ECO:0000256" key="7">
    <source>
        <dbReference type="ARBA" id="ARBA00023065"/>
    </source>
</evidence>
<feature type="region of interest" description="Disordered" evidence="11">
    <location>
        <begin position="1"/>
        <end position="31"/>
    </location>
</feature>
<dbReference type="Pfam" id="PF03600">
    <property type="entry name" value="CitMHS"/>
    <property type="match status" value="1"/>
</dbReference>
<evidence type="ECO:0000256" key="11">
    <source>
        <dbReference type="SAM" id="MobiDB-lite"/>
    </source>
</evidence>
<evidence type="ECO:0000256" key="1">
    <source>
        <dbReference type="ARBA" id="ARBA00004141"/>
    </source>
</evidence>
<name>A0A7S1A028_NOCSC</name>
<keyword evidence="9" id="KW-0739">Sodium transport</keyword>
<evidence type="ECO:0000256" key="5">
    <source>
        <dbReference type="ARBA" id="ARBA00022989"/>
    </source>
</evidence>
<keyword evidence="6" id="KW-0915">Sodium</keyword>
<dbReference type="InterPro" id="IPR045016">
    <property type="entry name" value="NhaD-like"/>
</dbReference>
<accession>A0A7S1A028</accession>
<keyword evidence="3" id="KW-0050">Antiport</keyword>
<evidence type="ECO:0000256" key="8">
    <source>
        <dbReference type="ARBA" id="ARBA00023136"/>
    </source>
</evidence>
<feature type="transmembrane region" description="Helical" evidence="12">
    <location>
        <begin position="222"/>
        <end position="247"/>
    </location>
</feature>
<evidence type="ECO:0000259" key="13">
    <source>
        <dbReference type="Pfam" id="PF03600"/>
    </source>
</evidence>
<keyword evidence="4 12" id="KW-0812">Transmembrane</keyword>
<feature type="transmembrane region" description="Helical" evidence="12">
    <location>
        <begin position="301"/>
        <end position="319"/>
    </location>
</feature>
<feature type="transmembrane region" description="Helical" evidence="12">
    <location>
        <begin position="77"/>
        <end position="97"/>
    </location>
</feature>
<dbReference type="PANTHER" id="PTHR43269">
    <property type="entry name" value="SODIUM/PROTON ANTIPORTER 1-RELATED"/>
    <property type="match status" value="1"/>
</dbReference>
<evidence type="ECO:0000256" key="3">
    <source>
        <dbReference type="ARBA" id="ARBA00022449"/>
    </source>
</evidence>
<keyword evidence="8 12" id="KW-0472">Membrane</keyword>
<keyword evidence="5 12" id="KW-1133">Transmembrane helix</keyword>
<evidence type="ECO:0000256" key="4">
    <source>
        <dbReference type="ARBA" id="ARBA00022692"/>
    </source>
</evidence>
<feature type="transmembrane region" description="Helical" evidence="12">
    <location>
        <begin position="463"/>
        <end position="482"/>
    </location>
</feature>
<dbReference type="AlphaFoldDB" id="A0A7S1A028"/>
<feature type="transmembrane region" description="Helical" evidence="12">
    <location>
        <begin position="142"/>
        <end position="161"/>
    </location>
</feature>
<sequence length="594" mass="63364">MELMTSTTCPDAETSSRVSKQPQTIGKRDSSEIAPNAINVSPMSLESGGLQHDAVISALADRSACTRMMFLRRAGHFLRIVATLTVLCAVALVFFATLIDEGKDAEYFPSKEGQTRAMSSLFLIGLTVVALEDVLGINKSAVMLGLATMIWTVLAAQYHPMNSSIGAHKLEKKLDEGLVEIGSVVLFLLPAMAVVESMDHLGGFTLITLAMSRCANRGSDSFLYAVTLTTFFLSSMIDNLTATIVALKILRHVVPDSHLERRHFCGGLVVVAANAGGAWSPVGDVTTTMLWVHGKISAKMIILRLFFPSLIAGIAPLVATSMYRCWQAKSAGGVRNMCSRSSSHVRDDVETMEMVGFSESEDKEASWFGIFALLLGVVCVLLVPVLKTFIGIPPYLGMLLGLAIFWLVSDAVLQLCGPAQNSKQSSGLKGARDFVEEELAQPAIVPSRQGVVAALPKVDLKGLLFFTGVLLCVGALNAAGALRDYADFLVVHFGSSPVKLASVLGVSSAVVDNVPLVQAAIDMFDDKPRDHILWHLIALASGTGGSLLSIGSVAGVTLMSMEGVGFLWYARHITPLATLSFSAGILAFSLQQLI</sequence>
<feature type="transmembrane region" description="Helical" evidence="12">
    <location>
        <begin position="181"/>
        <end position="210"/>
    </location>
</feature>
<reference evidence="14" key="1">
    <citation type="submission" date="2021-01" db="EMBL/GenBank/DDBJ databases">
        <authorList>
            <person name="Corre E."/>
            <person name="Pelletier E."/>
            <person name="Niang G."/>
            <person name="Scheremetjew M."/>
            <person name="Finn R."/>
            <person name="Kale V."/>
            <person name="Holt S."/>
            <person name="Cochrane G."/>
            <person name="Meng A."/>
            <person name="Brown T."/>
            <person name="Cohen L."/>
        </authorList>
    </citation>
    <scope>NUCLEOTIDE SEQUENCE</scope>
</reference>
<proteinExistence type="inferred from homology"/>
<feature type="compositionally biased region" description="Polar residues" evidence="11">
    <location>
        <begin position="1"/>
        <end position="24"/>
    </location>
</feature>